<proteinExistence type="predicted"/>
<accession>A0A1I8ARE7</accession>
<reference evidence="2" key="1">
    <citation type="submission" date="2016-11" db="UniProtKB">
        <authorList>
            <consortium name="WormBaseParasite"/>
        </authorList>
    </citation>
    <scope>IDENTIFICATION</scope>
</reference>
<evidence type="ECO:0000313" key="2">
    <source>
        <dbReference type="WBParaSite" id="L893_g8684.t1"/>
    </source>
</evidence>
<evidence type="ECO:0000313" key="1">
    <source>
        <dbReference type="Proteomes" id="UP000095287"/>
    </source>
</evidence>
<name>A0A1I8ARE7_9BILA</name>
<keyword evidence="1" id="KW-1185">Reference proteome</keyword>
<organism evidence="1 2">
    <name type="scientific">Steinernema glaseri</name>
    <dbReference type="NCBI Taxonomy" id="37863"/>
    <lineage>
        <taxon>Eukaryota</taxon>
        <taxon>Metazoa</taxon>
        <taxon>Ecdysozoa</taxon>
        <taxon>Nematoda</taxon>
        <taxon>Chromadorea</taxon>
        <taxon>Rhabditida</taxon>
        <taxon>Tylenchina</taxon>
        <taxon>Panagrolaimomorpha</taxon>
        <taxon>Strongyloidoidea</taxon>
        <taxon>Steinernematidae</taxon>
        <taxon>Steinernema</taxon>
    </lineage>
</organism>
<dbReference type="AlphaFoldDB" id="A0A1I8ARE7"/>
<protein>
    <submittedName>
        <fullName evidence="2">F-box domain-containing protein</fullName>
    </submittedName>
</protein>
<dbReference type="WBParaSite" id="L893_g8684.t1">
    <property type="protein sequence ID" value="L893_g8684.t1"/>
    <property type="gene ID" value="L893_g8684"/>
</dbReference>
<dbReference type="Proteomes" id="UP000095287">
    <property type="component" value="Unplaced"/>
</dbReference>
<sequence>MEHVPALFIKSVLCLSSLSTVQPVKKLSSLPWSQLAADQMARRKNWTLCIEDRTDRFFGIFQNRSVHPIDCATLQEFARKDPTENQITGIALGKPEHMIVWPVGVPSQWAELINGRDIKSFARRIFPRINYGALDLLTLKVVDSIGLHSAILHHLADKHPWIKCLKLTYEGPASTVLLRRLVQKNVIRSMYIYGGWPPQSTAPLVEALIPQRQLRKLHCCVRMRLSESFLTSLVADWCDDNSPEEKEVIIWGLQTLPLDNGVYRHMNLKDKLEVDVNSRFIRLQFSRFINHSVKLCRIIM</sequence>